<proteinExistence type="predicted"/>
<protein>
    <submittedName>
        <fullName evidence="1">Uncharacterized protein</fullName>
    </submittedName>
</protein>
<dbReference type="EMBL" id="NBTX02000004">
    <property type="protein sequence ID" value="PNL60844.1"/>
    <property type="molecule type" value="Genomic_DNA"/>
</dbReference>
<name>A0AAX0WUZ1_9GAMM</name>
<evidence type="ECO:0000313" key="1">
    <source>
        <dbReference type="EMBL" id="PNL60844.1"/>
    </source>
</evidence>
<reference evidence="1" key="1">
    <citation type="submission" date="2017-12" db="EMBL/GenBank/DDBJ databases">
        <title>FDA dAtabase for Regulatory Grade micrObial Sequences (FDA-ARGOS): Supporting development and validation of Infectious Disease Dx tests.</title>
        <authorList>
            <person name="Kerrigan L."/>
            <person name="Tallon L.J."/>
            <person name="Sadzewicz L."/>
            <person name="Sengamalay N."/>
            <person name="Ott S."/>
            <person name="Godinez A."/>
            <person name="Nagaraj S."/>
            <person name="Vavikolanu K."/>
            <person name="Vyas G."/>
            <person name="Nadendla S."/>
            <person name="Aluvathingal J."/>
            <person name="Sichtig H."/>
        </authorList>
    </citation>
    <scope>NUCLEOTIDE SEQUENCE [LARGE SCALE GENOMIC DNA]</scope>
    <source>
        <strain evidence="1">FDAARGOS_200</strain>
    </source>
</reference>
<dbReference type="Proteomes" id="UP000192511">
    <property type="component" value="Unassembled WGS sequence"/>
</dbReference>
<evidence type="ECO:0000313" key="2">
    <source>
        <dbReference type="Proteomes" id="UP000192511"/>
    </source>
</evidence>
<accession>A0AAX0WUZ1</accession>
<organism evidence="1 2">
    <name type="scientific">Legionella anisa</name>
    <dbReference type="NCBI Taxonomy" id="28082"/>
    <lineage>
        <taxon>Bacteria</taxon>
        <taxon>Pseudomonadati</taxon>
        <taxon>Pseudomonadota</taxon>
        <taxon>Gammaproteobacteria</taxon>
        <taxon>Legionellales</taxon>
        <taxon>Legionellaceae</taxon>
        <taxon>Legionella</taxon>
    </lineage>
</organism>
<keyword evidence="2" id="KW-1185">Reference proteome</keyword>
<comment type="caution">
    <text evidence="1">The sequence shown here is derived from an EMBL/GenBank/DDBJ whole genome shotgun (WGS) entry which is preliminary data.</text>
</comment>
<dbReference type="AlphaFoldDB" id="A0AAX0WUZ1"/>
<gene>
    <name evidence="1" type="ORF">A6J39_006210</name>
</gene>
<sequence>MGRLFQAKKKNAQQIIDNFTEDKIKIDAFCDALNVLQNKLYTANNRDEFDNVVQMIINEERKVHRFLLELTKGTNEESMSKVKAYMADLPKFKNVMTLLNYTETTTKNIIAKKELLSLQEASFNLSETQQTELFVFINKLKELKPVAELLVSQQNHFKELLHEATSLETIDEIENEIQNRNHLLNGALERLLPYPKDEQVSEQIIEVLKKNRHFLTILESFNLHESLVEEILNARATLIAMSEESFSPGG</sequence>
<dbReference type="GeneID" id="98066841"/>
<dbReference type="RefSeq" id="WP_019233623.1">
    <property type="nucleotide sequence ID" value="NZ_CAAAHR010000060.1"/>
</dbReference>